<evidence type="ECO:0000256" key="2">
    <source>
        <dbReference type="ARBA" id="ARBA00060731"/>
    </source>
</evidence>
<comment type="similarity">
    <text evidence="2">Belongs to the THUMPD1 family.</text>
</comment>
<evidence type="ECO:0000256" key="1">
    <source>
        <dbReference type="ARBA" id="ARBA00053258"/>
    </source>
</evidence>
<feature type="region of interest" description="Disordered" evidence="6">
    <location>
        <begin position="469"/>
        <end position="490"/>
    </location>
</feature>
<dbReference type="InterPro" id="IPR032135">
    <property type="entry name" value="DUF4817"/>
</dbReference>
<reference evidence="8" key="2">
    <citation type="submission" date="2025-09" db="UniProtKB">
        <authorList>
            <consortium name="Ensembl"/>
        </authorList>
    </citation>
    <scope>IDENTIFICATION</scope>
</reference>
<dbReference type="FunFam" id="3.30.2300.10:FF:000001">
    <property type="entry name" value="THUMP domain-containing protein 1"/>
    <property type="match status" value="1"/>
</dbReference>
<reference evidence="8" key="1">
    <citation type="submission" date="2025-08" db="UniProtKB">
        <authorList>
            <consortium name="Ensembl"/>
        </authorList>
    </citation>
    <scope>IDENTIFICATION</scope>
</reference>
<dbReference type="Proteomes" id="UP000694388">
    <property type="component" value="Unplaced"/>
</dbReference>
<evidence type="ECO:0000313" key="9">
    <source>
        <dbReference type="Proteomes" id="UP000694388"/>
    </source>
</evidence>
<comment type="function">
    <text evidence="1">Functions as a tRNA-binding adapter to mediate NAT10-dependent tRNA acetylation modifying cytidine to N4-acetylcytidine (ac4C).</text>
</comment>
<keyword evidence="9" id="KW-1185">Reference proteome</keyword>
<dbReference type="GO" id="GO:0003723">
    <property type="term" value="F:RNA binding"/>
    <property type="evidence" value="ECO:0007669"/>
    <property type="project" value="UniProtKB-UniRule"/>
</dbReference>
<dbReference type="AlphaFoldDB" id="A0A8C4QM65"/>
<dbReference type="InterPro" id="IPR004114">
    <property type="entry name" value="THUMP_dom"/>
</dbReference>
<organism evidence="8 9">
    <name type="scientific">Eptatretus burgeri</name>
    <name type="common">Inshore hagfish</name>
    <dbReference type="NCBI Taxonomy" id="7764"/>
    <lineage>
        <taxon>Eukaryota</taxon>
        <taxon>Metazoa</taxon>
        <taxon>Chordata</taxon>
        <taxon>Craniata</taxon>
        <taxon>Vertebrata</taxon>
        <taxon>Cyclostomata</taxon>
        <taxon>Myxini</taxon>
        <taxon>Myxiniformes</taxon>
        <taxon>Myxinidae</taxon>
        <taxon>Eptatretinae</taxon>
        <taxon>Eptatretus</taxon>
    </lineage>
</organism>
<dbReference type="SMART" id="SM00981">
    <property type="entry name" value="THUMP"/>
    <property type="match status" value="1"/>
</dbReference>
<dbReference type="Pfam" id="PF02926">
    <property type="entry name" value="THUMP"/>
    <property type="match status" value="1"/>
</dbReference>
<feature type="region of interest" description="Disordered" evidence="6">
    <location>
        <begin position="399"/>
        <end position="434"/>
    </location>
</feature>
<dbReference type="GO" id="GO:0006400">
    <property type="term" value="P:tRNA modification"/>
    <property type="evidence" value="ECO:0007669"/>
    <property type="project" value="InterPro"/>
</dbReference>
<evidence type="ECO:0000256" key="3">
    <source>
        <dbReference type="ARBA" id="ARBA00065332"/>
    </source>
</evidence>
<comment type="subunit">
    <text evidence="3">Interacts with NAT10. Binds tRNA.</text>
</comment>
<dbReference type="InterPro" id="IPR040183">
    <property type="entry name" value="THUMPD1-like"/>
</dbReference>
<evidence type="ECO:0000313" key="8">
    <source>
        <dbReference type="Ensembl" id="ENSEBUP00000017631.1"/>
    </source>
</evidence>
<evidence type="ECO:0000256" key="4">
    <source>
        <dbReference type="ARBA" id="ARBA00074795"/>
    </source>
</evidence>
<feature type="domain" description="THUMP" evidence="7">
    <location>
        <begin position="275"/>
        <end position="382"/>
    </location>
</feature>
<keyword evidence="5" id="KW-0694">RNA-binding</keyword>
<feature type="compositionally biased region" description="Low complexity" evidence="6">
    <location>
        <begin position="410"/>
        <end position="420"/>
    </location>
</feature>
<dbReference type="CDD" id="cd11717">
    <property type="entry name" value="THUMP_THUMPD1_like"/>
    <property type="match status" value="1"/>
</dbReference>
<dbReference type="Gene3D" id="3.30.2300.10">
    <property type="entry name" value="THUMP superfamily"/>
    <property type="match status" value="1"/>
</dbReference>
<evidence type="ECO:0000256" key="5">
    <source>
        <dbReference type="PROSITE-ProRule" id="PRU00529"/>
    </source>
</evidence>
<proteinExistence type="inferred from homology"/>
<protein>
    <recommendedName>
        <fullName evidence="4">THUMP domain-containing protein 1</fullName>
    </recommendedName>
</protein>
<dbReference type="Ensembl" id="ENSEBUT00000018207.1">
    <property type="protein sequence ID" value="ENSEBUP00000017631.1"/>
    <property type="gene ID" value="ENSEBUG00000011011.1"/>
</dbReference>
<dbReference type="PANTHER" id="PTHR13452:SF10">
    <property type="entry name" value="THUMP DOMAIN-CONTAINING PROTEIN 1"/>
    <property type="match status" value="1"/>
</dbReference>
<dbReference type="SUPFAM" id="SSF143437">
    <property type="entry name" value="THUMP domain-like"/>
    <property type="match status" value="1"/>
</dbReference>
<feature type="compositionally biased region" description="Acidic residues" evidence="6">
    <location>
        <begin position="478"/>
        <end position="490"/>
    </location>
</feature>
<dbReference type="PROSITE" id="PS51165">
    <property type="entry name" value="THUMP"/>
    <property type="match status" value="1"/>
</dbReference>
<accession>A0A8C4QM65</accession>
<evidence type="ECO:0000259" key="7">
    <source>
        <dbReference type="PROSITE" id="PS51165"/>
    </source>
</evidence>
<dbReference type="GeneTree" id="ENSGT00390000002365"/>
<name>A0A8C4QM65_EPTBU</name>
<dbReference type="Pfam" id="PF16087">
    <property type="entry name" value="DUF4817"/>
    <property type="match status" value="1"/>
</dbReference>
<sequence length="490" mass="54635">MMEHYDVAKRIKIVELYIKLGSIVATQRAFRREFPCRNAPCRNTILSFVRKFYEDGSVHPSKHVRRRTVRTQETIAAVAAAIARTPKKSMRRLSAENVVSPRSLGRIIHEDLHQWPYKIQQPMTSNGKAETGVVHGKKRKKSWYHAGAATKRTCQGRLLAVGMEGFLVTCNNMERKCAVEALDVLTDYAEKIFGQEGEPALARSPRAGEELDDMEMAVKEEVEKLKGKQPEEGKANEGSATSPRFQIMESGANNVVFIRTHSIDPALLAWEVLKDVAEKRCARGRNVLRLIPVGASCKAYCTDLAQLAERFLEPYFGAPRQSTFQVVFKARNHQLLKRDEVIQTLADIVTTMNSDNKVNLSSPDQTIVVEVIKNVCCLSVVRDYTRLRKYNLQEVAREGAAQSRVANRETTTTTTTTTTTGDGECEKQKNVPGSSQLDDCVLGTAWESATLPRGEIKTGQVEKDGERLKGKCGITSGLDDEVDTNETSQD</sequence>
<dbReference type="PANTHER" id="PTHR13452">
    <property type="entry name" value="THUMP DOMAIN CONTAINING PROTEIN 1-RELATED"/>
    <property type="match status" value="1"/>
</dbReference>
<evidence type="ECO:0000256" key="6">
    <source>
        <dbReference type="SAM" id="MobiDB-lite"/>
    </source>
</evidence>